<comment type="caution">
    <text evidence="2">The sequence shown here is derived from an EMBL/GenBank/DDBJ whole genome shotgun (WGS) entry which is preliminary data.</text>
</comment>
<dbReference type="OrthoDB" id="6817932at2759"/>
<feature type="compositionally biased region" description="Basic and acidic residues" evidence="1">
    <location>
        <begin position="75"/>
        <end position="107"/>
    </location>
</feature>
<feature type="region of interest" description="Disordered" evidence="1">
    <location>
        <begin position="151"/>
        <end position="181"/>
    </location>
</feature>
<accession>A0A8X7C3M6</accession>
<reference evidence="2" key="1">
    <citation type="submission" date="2020-08" db="EMBL/GenBank/DDBJ databases">
        <title>Multicomponent nature underlies the extraordinary mechanical properties of spider dragline silk.</title>
        <authorList>
            <person name="Kono N."/>
            <person name="Nakamura H."/>
            <person name="Mori M."/>
            <person name="Yoshida Y."/>
            <person name="Ohtoshi R."/>
            <person name="Malay A.D."/>
            <person name="Moran D.A.P."/>
            <person name="Tomita M."/>
            <person name="Numata K."/>
            <person name="Arakawa K."/>
        </authorList>
    </citation>
    <scope>NUCLEOTIDE SEQUENCE</scope>
</reference>
<feature type="compositionally biased region" description="Basic and acidic residues" evidence="1">
    <location>
        <begin position="18"/>
        <end position="35"/>
    </location>
</feature>
<evidence type="ECO:0000313" key="2">
    <source>
        <dbReference type="EMBL" id="GFY52517.1"/>
    </source>
</evidence>
<organism evidence="2 3">
    <name type="scientific">Trichonephila inaurata madagascariensis</name>
    <dbReference type="NCBI Taxonomy" id="2747483"/>
    <lineage>
        <taxon>Eukaryota</taxon>
        <taxon>Metazoa</taxon>
        <taxon>Ecdysozoa</taxon>
        <taxon>Arthropoda</taxon>
        <taxon>Chelicerata</taxon>
        <taxon>Arachnida</taxon>
        <taxon>Araneae</taxon>
        <taxon>Araneomorphae</taxon>
        <taxon>Entelegynae</taxon>
        <taxon>Araneoidea</taxon>
        <taxon>Nephilidae</taxon>
        <taxon>Trichonephila</taxon>
        <taxon>Trichonephila inaurata</taxon>
    </lineage>
</organism>
<sequence>MPNDRASGSKDMLIRSGNEPRNKDVGHDVEEHYTEGDYLPQNKSDSEDYFAEARHETSPVTDFFPRPRSCIPSNKRNERTKYYDSNRKYGGEKKGNFYHRSNSDTRGRRYGPNSYEKCNNTNQNYQDARRQNYDSEVNNKSDCAQFSNESLNEASGSISPSDKECFQNIQPECDDKDESKRRDGPYIVLSQRFPTTFVVASCDKPDEPLDVYHTSALIPFLNGIETQSPVITLKKRGRPRKQPLIPRGTAGENAILSASTPPRRDGLRWCRGRM</sequence>
<protein>
    <submittedName>
        <fullName evidence="2">Transposon Tf2-8 polyprotein</fullName>
    </submittedName>
</protein>
<gene>
    <name evidence="2" type="primary">Tf2-8_112</name>
    <name evidence="2" type="ORF">TNIN_58501</name>
</gene>
<feature type="region of interest" description="Disordered" evidence="1">
    <location>
        <begin position="1"/>
        <end position="121"/>
    </location>
</feature>
<dbReference type="AlphaFoldDB" id="A0A8X7C3M6"/>
<evidence type="ECO:0000313" key="3">
    <source>
        <dbReference type="Proteomes" id="UP000886998"/>
    </source>
</evidence>
<feature type="compositionally biased region" description="Polar residues" evidence="1">
    <location>
        <begin position="151"/>
        <end position="160"/>
    </location>
</feature>
<keyword evidence="3" id="KW-1185">Reference proteome</keyword>
<name>A0A8X7C3M6_9ARAC</name>
<evidence type="ECO:0000256" key="1">
    <source>
        <dbReference type="SAM" id="MobiDB-lite"/>
    </source>
</evidence>
<proteinExistence type="predicted"/>
<dbReference type="Proteomes" id="UP000886998">
    <property type="component" value="Unassembled WGS sequence"/>
</dbReference>
<dbReference type="EMBL" id="BMAV01008731">
    <property type="protein sequence ID" value="GFY52517.1"/>
    <property type="molecule type" value="Genomic_DNA"/>
</dbReference>